<dbReference type="SUPFAM" id="SSF81383">
    <property type="entry name" value="F-box domain"/>
    <property type="match status" value="1"/>
</dbReference>
<dbReference type="Proteomes" id="UP000274822">
    <property type="component" value="Unassembled WGS sequence"/>
</dbReference>
<dbReference type="AlphaFoldDB" id="A0A433QID8"/>
<name>A0A433QID8_9FUNG</name>
<dbReference type="SMART" id="SM00256">
    <property type="entry name" value="FBOX"/>
    <property type="match status" value="1"/>
</dbReference>
<accession>A0A433QID8</accession>
<evidence type="ECO:0000313" key="2">
    <source>
        <dbReference type="EMBL" id="RUS29598.1"/>
    </source>
</evidence>
<feature type="domain" description="F-box" evidence="1">
    <location>
        <begin position="4"/>
        <end position="54"/>
    </location>
</feature>
<evidence type="ECO:0000313" key="3">
    <source>
        <dbReference type="Proteomes" id="UP000274822"/>
    </source>
</evidence>
<dbReference type="Gene3D" id="1.20.1280.50">
    <property type="match status" value="1"/>
</dbReference>
<reference evidence="2 3" key="1">
    <citation type="journal article" date="2018" name="New Phytol.">
        <title>Phylogenomics of Endogonaceae and evolution of mycorrhizas within Mucoromycota.</title>
        <authorList>
            <person name="Chang Y."/>
            <person name="Desiro A."/>
            <person name="Na H."/>
            <person name="Sandor L."/>
            <person name="Lipzen A."/>
            <person name="Clum A."/>
            <person name="Barry K."/>
            <person name="Grigoriev I.V."/>
            <person name="Martin F.M."/>
            <person name="Stajich J.E."/>
            <person name="Smith M.E."/>
            <person name="Bonito G."/>
            <person name="Spatafora J.W."/>
        </authorList>
    </citation>
    <scope>NUCLEOTIDE SEQUENCE [LARGE SCALE GENOMIC DNA]</scope>
    <source>
        <strain evidence="2 3">AD002</strain>
    </source>
</reference>
<dbReference type="PROSITE" id="PS50181">
    <property type="entry name" value="FBOX"/>
    <property type="match status" value="1"/>
</dbReference>
<evidence type="ECO:0000259" key="1">
    <source>
        <dbReference type="PROSITE" id="PS50181"/>
    </source>
</evidence>
<dbReference type="Pfam" id="PF12937">
    <property type="entry name" value="F-box-like"/>
    <property type="match status" value="1"/>
</dbReference>
<comment type="caution">
    <text evidence="2">The sequence shown here is derived from an EMBL/GenBank/DDBJ whole genome shotgun (WGS) entry which is preliminary data.</text>
</comment>
<dbReference type="InterPro" id="IPR001810">
    <property type="entry name" value="F-box_dom"/>
</dbReference>
<protein>
    <recommendedName>
        <fullName evidence="1">F-box domain-containing protein</fullName>
    </recommendedName>
</protein>
<keyword evidence="3" id="KW-1185">Reference proteome</keyword>
<gene>
    <name evidence="2" type="ORF">BC938DRAFT_480466</name>
</gene>
<dbReference type="InterPro" id="IPR036047">
    <property type="entry name" value="F-box-like_dom_sf"/>
</dbReference>
<organism evidence="2 3">
    <name type="scientific">Jimgerdemannia flammicorona</name>
    <dbReference type="NCBI Taxonomy" id="994334"/>
    <lineage>
        <taxon>Eukaryota</taxon>
        <taxon>Fungi</taxon>
        <taxon>Fungi incertae sedis</taxon>
        <taxon>Mucoromycota</taxon>
        <taxon>Mucoromycotina</taxon>
        <taxon>Endogonomycetes</taxon>
        <taxon>Endogonales</taxon>
        <taxon>Endogonaceae</taxon>
        <taxon>Jimgerdemannia</taxon>
    </lineage>
</organism>
<proteinExistence type="predicted"/>
<sequence>MASSYLQPYLPPELLENIFEYLDTEDILACALVCHLWYPCVPIRDILELRIDRLHSSYGEYDAKIKEITVCVQSMLYIDSIGLHDSWDDHLTALADLIGALDSIPRLVLDMSDLLGDEYKEYPTIKVFAKLLQHAYRITNLSICRPV</sequence>
<dbReference type="EMBL" id="RBNJ01004959">
    <property type="protein sequence ID" value="RUS29598.1"/>
    <property type="molecule type" value="Genomic_DNA"/>
</dbReference>